<dbReference type="Pfam" id="PF01979">
    <property type="entry name" value="Amidohydro_1"/>
    <property type="match status" value="1"/>
</dbReference>
<reference evidence="8 9" key="1">
    <citation type="submission" date="2017-06" db="EMBL/GenBank/DDBJ databases">
        <authorList>
            <person name="Kim H.J."/>
            <person name="Triplett B.A."/>
        </authorList>
    </citation>
    <scope>NUCLEOTIDE SEQUENCE [LARGE SCALE GENOMIC DNA]</scope>
    <source>
        <strain evidence="8 9">DSM 14713</strain>
    </source>
</reference>
<evidence type="ECO:0000256" key="4">
    <source>
        <dbReference type="ARBA" id="ARBA00023157"/>
    </source>
</evidence>
<dbReference type="NCBIfam" id="TIGR02232">
    <property type="entry name" value="myxo_disulf_rpt"/>
    <property type="match status" value="3"/>
</dbReference>
<evidence type="ECO:0000256" key="6">
    <source>
        <dbReference type="SAM" id="SignalP"/>
    </source>
</evidence>
<dbReference type="OrthoDB" id="9782972at2"/>
<dbReference type="EMBL" id="CP022163">
    <property type="protein sequence ID" value="ATB30866.1"/>
    <property type="molecule type" value="Genomic_DNA"/>
</dbReference>
<organism evidence="8 9">
    <name type="scientific">Melittangium boletus DSM 14713</name>
    <dbReference type="NCBI Taxonomy" id="1294270"/>
    <lineage>
        <taxon>Bacteria</taxon>
        <taxon>Pseudomonadati</taxon>
        <taxon>Myxococcota</taxon>
        <taxon>Myxococcia</taxon>
        <taxon>Myxococcales</taxon>
        <taxon>Cystobacterineae</taxon>
        <taxon>Archangiaceae</taxon>
        <taxon>Melittangium</taxon>
    </lineage>
</organism>
<keyword evidence="9" id="KW-1185">Reference proteome</keyword>
<feature type="signal peptide" evidence="6">
    <location>
        <begin position="1"/>
        <end position="25"/>
    </location>
</feature>
<dbReference type="InterPro" id="IPR050287">
    <property type="entry name" value="MTA/SAH_deaminase"/>
</dbReference>
<keyword evidence="3" id="KW-0378">Hydrolase</keyword>
<dbReference type="SUPFAM" id="SSF103647">
    <property type="entry name" value="TSP type-3 repeat"/>
    <property type="match status" value="2"/>
</dbReference>
<feature type="compositionally biased region" description="Polar residues" evidence="5">
    <location>
        <begin position="1552"/>
        <end position="1568"/>
    </location>
</feature>
<dbReference type="SUPFAM" id="SSF51338">
    <property type="entry name" value="Composite domain of metallo-dependent hydrolases"/>
    <property type="match status" value="1"/>
</dbReference>
<dbReference type="Gene3D" id="4.10.1080.10">
    <property type="entry name" value="TSP type-3 repeat"/>
    <property type="match status" value="1"/>
</dbReference>
<dbReference type="GO" id="GO:0016810">
    <property type="term" value="F:hydrolase activity, acting on carbon-nitrogen (but not peptide) bonds"/>
    <property type="evidence" value="ECO:0007669"/>
    <property type="project" value="InterPro"/>
</dbReference>
<dbReference type="KEGG" id="mbd:MEBOL_004328"/>
<name>A0A250IIV1_9BACT</name>
<dbReference type="PROSITE" id="PS51257">
    <property type="entry name" value="PROKAR_LIPOPROTEIN"/>
    <property type="match status" value="1"/>
</dbReference>
<keyword evidence="2" id="KW-0677">Repeat</keyword>
<dbReference type="InterPro" id="IPR001322">
    <property type="entry name" value="Lamin_tail_dom"/>
</dbReference>
<dbReference type="PANTHER" id="PTHR43794">
    <property type="entry name" value="AMINOHYDROLASE SSNA-RELATED"/>
    <property type="match status" value="1"/>
</dbReference>
<keyword evidence="4" id="KW-1015">Disulfide bond</keyword>
<dbReference type="PROSITE" id="PS51841">
    <property type="entry name" value="LTD"/>
    <property type="match status" value="1"/>
</dbReference>
<gene>
    <name evidence="8" type="ORF">MEBOL_004328</name>
</gene>
<keyword evidence="1 6" id="KW-0732">Signal</keyword>
<evidence type="ECO:0000259" key="7">
    <source>
        <dbReference type="PROSITE" id="PS51841"/>
    </source>
</evidence>
<dbReference type="InterPro" id="IPR011059">
    <property type="entry name" value="Metal-dep_hydrolase_composite"/>
</dbReference>
<dbReference type="Pfam" id="PF00932">
    <property type="entry name" value="LTD"/>
    <property type="match status" value="1"/>
</dbReference>
<proteinExistence type="predicted"/>
<feature type="domain" description="LTD" evidence="7">
    <location>
        <begin position="1354"/>
        <end position="1519"/>
    </location>
</feature>
<feature type="region of interest" description="Disordered" evidence="5">
    <location>
        <begin position="1526"/>
        <end position="1568"/>
    </location>
</feature>
<feature type="chain" id="PRO_5012354667" description="LTD domain-containing protein" evidence="6">
    <location>
        <begin position="26"/>
        <end position="1568"/>
    </location>
</feature>
<accession>A0A250IIV1</accession>
<dbReference type="GO" id="GO:0005509">
    <property type="term" value="F:calcium ion binding"/>
    <property type="evidence" value="ECO:0007669"/>
    <property type="project" value="InterPro"/>
</dbReference>
<dbReference type="InterPro" id="IPR028974">
    <property type="entry name" value="TSP_type-3_rpt"/>
</dbReference>
<dbReference type="SUPFAM" id="SSF74853">
    <property type="entry name" value="Lamin A/C globular tail domain"/>
    <property type="match status" value="1"/>
</dbReference>
<evidence type="ECO:0000313" key="8">
    <source>
        <dbReference type="EMBL" id="ATB30866.1"/>
    </source>
</evidence>
<dbReference type="InterPro" id="IPR036415">
    <property type="entry name" value="Lamin_tail_dom_sf"/>
</dbReference>
<evidence type="ECO:0000256" key="1">
    <source>
        <dbReference type="ARBA" id="ARBA00022729"/>
    </source>
</evidence>
<protein>
    <recommendedName>
        <fullName evidence="7">LTD domain-containing protein</fullName>
    </recommendedName>
</protein>
<dbReference type="Pfam" id="PF13948">
    <property type="entry name" value="DUF4215"/>
    <property type="match status" value="2"/>
</dbReference>
<dbReference type="InterPro" id="IPR006680">
    <property type="entry name" value="Amidohydro-rel"/>
</dbReference>
<dbReference type="InterPro" id="IPR032466">
    <property type="entry name" value="Metal_Hydrolase"/>
</dbReference>
<dbReference type="PANTHER" id="PTHR43794:SF11">
    <property type="entry name" value="AMIDOHYDROLASE-RELATED DOMAIN-CONTAINING PROTEIN"/>
    <property type="match status" value="1"/>
</dbReference>
<dbReference type="Proteomes" id="UP000217289">
    <property type="component" value="Chromosome"/>
</dbReference>
<evidence type="ECO:0000256" key="5">
    <source>
        <dbReference type="SAM" id="MobiDB-lite"/>
    </source>
</evidence>
<dbReference type="InterPro" id="IPR011936">
    <property type="entry name" value="Myxo_disulph_rpt"/>
</dbReference>
<sequence length="1568" mass="162169">MRHLPRHLLVLFSAGLLLLSACSPSEECGNGLVEGQEECDDGNRVDDDSCSNRCIRAQAAVCGNGVVEVGEACDDGNSTNGDGCQNDCTRTPPDQEVLHVCGNGIRETGEACDDGNRVDGDGCEHDCQVTPLVQEACGGVESLPQPPGGETCALVDAGEPGGARLFLGVVLLEGRTLQGGQVLVNREGTISCAACDCSSHPDAVGAMRLSCPQGVISPALINAHDHIDYQKAPVPSVEERYEHRHDWRPNGPVSPGHTKIPNGNLAKIDTILWAELRQVMAGTTAIASSGGRAGLLRDLSMDDSAAESYAQGGLHAPRLDFQTFPLDDNSGPVLANGCGYRRIDTPSVIPALGAYLPHVSEGIAETALNEFRCLSGQGDNSQNLMTGRTAIIHGIGVTAREVGLMAERGTGLIWSPRSNESLYGDTAQVSLYKQMGVGIALGTDWLQSGSMNMLRELQCADYLNQVQLAYTFTDEQLWRMATATAADLTLTGNKLGRIAPGRVADLAIFRLNAHARSPHRAVIAANPADVVLTLRAGKPLFGDKALVAALTTDKRCDALDVCGSAKTVCVKSETVSDAKKGEESGKSLADLQAANPSSYPLFFCGTPTDEPVCVPRRTATVASNVPASVNGSNLYNGVRRLGDSDGDGIEDSQDNCPIIFNPIRPLDNGKQADTDGDGVGDACDPCPLDAHGKSCLAYDPIDRDGDTLRNSDDNCPGTYNPLQEDSDFDGHGDACDLCPTANPEDTVCSVSIYAIKQPVNGKHPLVGTTVSIPSAVVTAVTGKNYYLQVPESERGPLGENWSGIYVYSSGSTPKVGDHLTITSANVAEFYGQIQLSGKVTFVKGAAVPMPSPIVVTPAQVATGGSRAAELEGVLVQLNEVSVTAHEPPLGSGDSAPSNEYVIDVSPATGGVRVNDFIYAYTSPPPVGSSFRWVRGVLELRNGHSKVEPRGAHDLLGPPPALQSFGAASGQFIRVSPACAADGCSLIAPSKLEVGLAGVDGEDVELTVSSSEPSALAVANGGRVIIPKGSTHAEVKLIPYTQAASVTLTASLWGAQLHTSVRVLGISEAPSLLSLSPNPLITAPGFPAPLTVALDIPAPEGATFSVAVAPELGSAPAAVAIAADATTASFTFLANKDAPTTATGSLFVQGTVGAQGSAETEVRFTADYPTLQSLTPATSTVVQGTPQEFTVTLNKVAEGDMAVALTAAPASAGVPFGTVPATVTVPRGSDSATFLFTADAKATSTGTVRASLGPSEATVSVTTRASYPKLASLTPAALRLPPGATRTLILTLDKAAEAGGFPVTFSLSSPELGTLDKQTVTIAEKAKTAEVTFTAGSVEMSGRFTASSPVGPGSTVSAEFLVAVPQPHVVISEISARGESAISDDFVELYNPTDADIDIGGWVLQYRTAGSTSTTVNYTNLKVIDAGKVINAHGYFLLTNNGYSGAVARDLSWGGTDISATAANVRLGTASVTTDPTVLTGVVDTVAFGSGRVLPEGRAFPAHPTGAGSIERKAFVASTSASMAAEGSDALKGNGYDSDDNYDDFVSRAARDPQNSASPTESPTGSSLP</sequence>
<evidence type="ECO:0000256" key="2">
    <source>
        <dbReference type="ARBA" id="ARBA00022737"/>
    </source>
</evidence>
<evidence type="ECO:0000256" key="3">
    <source>
        <dbReference type="ARBA" id="ARBA00022801"/>
    </source>
</evidence>
<evidence type="ECO:0000313" key="9">
    <source>
        <dbReference type="Proteomes" id="UP000217289"/>
    </source>
</evidence>
<dbReference type="SUPFAM" id="SSF51556">
    <property type="entry name" value="Metallo-dependent hydrolases"/>
    <property type="match status" value="1"/>
</dbReference>
<dbReference type="Gene3D" id="2.60.40.1260">
    <property type="entry name" value="Lamin Tail domain"/>
    <property type="match status" value="1"/>
</dbReference>
<dbReference type="Gene3D" id="3.20.20.140">
    <property type="entry name" value="Metal-dependent hydrolases"/>
    <property type="match status" value="1"/>
</dbReference>